<name>A0A2H1YGW4_9FLAO</name>
<evidence type="ECO:0000313" key="2">
    <source>
        <dbReference type="EMBL" id="SOS74744.1"/>
    </source>
</evidence>
<dbReference type="Pfam" id="PF14060">
    <property type="entry name" value="DUF4252"/>
    <property type="match status" value="1"/>
</dbReference>
<keyword evidence="3" id="KW-1185">Reference proteome</keyword>
<evidence type="ECO:0000256" key="1">
    <source>
        <dbReference type="SAM" id="SignalP"/>
    </source>
</evidence>
<dbReference type="EMBL" id="OENF01000019">
    <property type="protein sequence ID" value="SOS74744.1"/>
    <property type="molecule type" value="Genomic_DNA"/>
</dbReference>
<gene>
    <name evidence="2" type="ORF">TNO020_260175</name>
</gene>
<feature type="chain" id="PRO_5013884027" description="DUF4252 domain-containing protein" evidence="1">
    <location>
        <begin position="24"/>
        <end position="169"/>
    </location>
</feature>
<dbReference type="InterPro" id="IPR025348">
    <property type="entry name" value="DUF4252"/>
</dbReference>
<sequence length="169" mass="19190">MKKYIKNTLVLLAFISISITSFGQSIFDKLENIEEVSSVIVNKDAFEILSKFKVDADDNEAIEIFTMIKELEELKMFSTKNTSIATQMEKMVQQTVVKNKLVALMRANDQNSRVKIYVKSTENKNFVSEVLLFIKDKNTEKGTPESIIVSLTGIIDMNKMSKIADTFSK</sequence>
<evidence type="ECO:0008006" key="4">
    <source>
        <dbReference type="Google" id="ProtNLM"/>
    </source>
</evidence>
<protein>
    <recommendedName>
        <fullName evidence="4">DUF4252 domain-containing protein</fullName>
    </recommendedName>
</protein>
<dbReference type="GeneID" id="86943998"/>
<dbReference type="Proteomes" id="UP000234211">
    <property type="component" value="Unassembled WGS sequence"/>
</dbReference>
<feature type="signal peptide" evidence="1">
    <location>
        <begin position="1"/>
        <end position="23"/>
    </location>
</feature>
<accession>A0A2H1YGW4</accession>
<proteinExistence type="predicted"/>
<keyword evidence="1" id="KW-0732">Signal</keyword>
<organism evidence="2 3">
    <name type="scientific">Tenacibaculum piscium</name>
    <dbReference type="NCBI Taxonomy" id="1458515"/>
    <lineage>
        <taxon>Bacteria</taxon>
        <taxon>Pseudomonadati</taxon>
        <taxon>Bacteroidota</taxon>
        <taxon>Flavobacteriia</taxon>
        <taxon>Flavobacteriales</taxon>
        <taxon>Flavobacteriaceae</taxon>
        <taxon>Tenacibaculum</taxon>
    </lineage>
</organism>
<dbReference type="RefSeq" id="WP_198912852.1">
    <property type="nucleotide sequence ID" value="NZ_JAFMUR010000005.1"/>
</dbReference>
<reference evidence="3" key="1">
    <citation type="submission" date="2017-11" db="EMBL/GenBank/DDBJ databases">
        <authorList>
            <person name="Duchaud E."/>
        </authorList>
    </citation>
    <scope>NUCLEOTIDE SEQUENCE [LARGE SCALE GENOMIC DNA]</scope>
    <source>
        <strain evidence="3">Tenacibaculum sp. TNO020</strain>
    </source>
</reference>
<dbReference type="AlphaFoldDB" id="A0A2H1YGW4"/>
<evidence type="ECO:0000313" key="3">
    <source>
        <dbReference type="Proteomes" id="UP000234211"/>
    </source>
</evidence>